<keyword evidence="1" id="KW-0472">Membrane</keyword>
<dbReference type="GeneTree" id="ENSGT00940000165115"/>
<protein>
    <submittedName>
        <fullName evidence="4">GRAM domain-containing protein 2-like</fullName>
    </submittedName>
    <submittedName>
        <fullName evidence="3">GRAM domain-containing protein 3</fullName>
    </submittedName>
</protein>
<organism evidence="3">
    <name type="scientific">Fundulus heteroclitus</name>
    <name type="common">Killifish</name>
    <name type="synonym">Mummichog</name>
    <dbReference type="NCBI Taxonomy" id="8078"/>
    <lineage>
        <taxon>Eukaryota</taxon>
        <taxon>Metazoa</taxon>
        <taxon>Chordata</taxon>
        <taxon>Craniata</taxon>
        <taxon>Vertebrata</taxon>
        <taxon>Euteleostomi</taxon>
        <taxon>Actinopterygii</taxon>
        <taxon>Neopterygii</taxon>
        <taxon>Teleostei</taxon>
        <taxon>Neoteleostei</taxon>
        <taxon>Acanthomorphata</taxon>
        <taxon>Ovalentaria</taxon>
        <taxon>Atherinomorphae</taxon>
        <taxon>Cyprinodontiformes</taxon>
        <taxon>Fundulidae</taxon>
        <taxon>Fundulus</taxon>
    </lineage>
</organism>
<dbReference type="InterPro" id="IPR011993">
    <property type="entry name" value="PH-like_dom_sf"/>
</dbReference>
<evidence type="ECO:0000313" key="4">
    <source>
        <dbReference type="Ensembl" id="ENSFHEP00000019548.1"/>
    </source>
</evidence>
<dbReference type="Gene3D" id="2.30.29.30">
    <property type="entry name" value="Pleckstrin-homology domain (PH domain)/Phosphotyrosine-binding domain (PTB)"/>
    <property type="match status" value="1"/>
</dbReference>
<dbReference type="EMBL" id="GCES01016122">
    <property type="protein sequence ID" value="JAR70201.1"/>
    <property type="molecule type" value="Transcribed_RNA"/>
</dbReference>
<dbReference type="SMART" id="SM00568">
    <property type="entry name" value="GRAM"/>
    <property type="match status" value="1"/>
</dbReference>
<dbReference type="AlphaFoldDB" id="A0A146ZV48"/>
<keyword evidence="1" id="KW-1133">Transmembrane helix</keyword>
<dbReference type="InterPro" id="IPR004182">
    <property type="entry name" value="GRAM"/>
</dbReference>
<reference evidence="4" key="2">
    <citation type="submission" date="2025-05" db="UniProtKB">
        <authorList>
            <consortium name="Ensembl"/>
        </authorList>
    </citation>
    <scope>IDENTIFICATION</scope>
</reference>
<keyword evidence="5" id="KW-1185">Reference proteome</keyword>
<sequence length="328" mass="36701">MSQKNLNLIEDSLSMDELTPLVKRRDSGKKCQRSLSLGSVDTRARQLNQSFKTSFRDQTTAEDYLGRSEGPIVSHSFLKYNKTFHKLFEEIPKEERVTYTFTCALQREVLYHGKLYVSENNVCFHSSVLLKETKVVIAISSLKEIKKHNPTLSVLSLKTSNGEKYLFASVRNYALCYELLQSLCCQAQEESSPSSSPALSRADLNAVQNAGSSWSSLEESFDNDDLNGAVTPVKEEANGACRSTPESSFTDENSGAGSWSFLENVAQFLFFREHLSLRAIFHIFLILVLLLVLASGYIGLRITALEEQLSSLGALADLTSHYTEYQET</sequence>
<dbReference type="Ensembl" id="ENSFHET00000028833.1">
    <property type="protein sequence ID" value="ENSFHEP00000019548.1"/>
    <property type="gene ID" value="ENSFHEG00000021467.1"/>
</dbReference>
<evidence type="ECO:0000313" key="3">
    <source>
        <dbReference type="EMBL" id="JAR70201.1"/>
    </source>
</evidence>
<keyword evidence="1" id="KW-0812">Transmembrane</keyword>
<dbReference type="PANTHER" id="PTHR46645:SF1">
    <property type="entry name" value="GRAM DOMAIN-CONTAINING PROTEIN"/>
    <property type="match status" value="1"/>
</dbReference>
<accession>A0A146ZV48</accession>
<reference evidence="3" key="1">
    <citation type="submission" date="2015-01" db="EMBL/GenBank/DDBJ databases">
        <title>EvidentialGene: Evidence-directed Construction of Complete mRNA Transcriptomes without Genomes.</title>
        <authorList>
            <person name="Gilbert D.G."/>
        </authorList>
    </citation>
    <scope>NUCLEOTIDE SEQUENCE</scope>
</reference>
<feature type="transmembrane region" description="Helical" evidence="1">
    <location>
        <begin position="279"/>
        <end position="300"/>
    </location>
</feature>
<proteinExistence type="predicted"/>
<dbReference type="STRING" id="8078.ENSFHEP00000019548"/>
<evidence type="ECO:0000256" key="1">
    <source>
        <dbReference type="SAM" id="Phobius"/>
    </source>
</evidence>
<feature type="domain" description="GRAM" evidence="2">
    <location>
        <begin position="82"/>
        <end position="149"/>
    </location>
</feature>
<dbReference type="Pfam" id="PF02893">
    <property type="entry name" value="GRAM"/>
    <property type="match status" value="1"/>
</dbReference>
<dbReference type="PANTHER" id="PTHR46645">
    <property type="entry name" value="GRAM DOMAIN-CONTAINING PROTEIN 2B-RELATED"/>
    <property type="match status" value="1"/>
</dbReference>
<evidence type="ECO:0000313" key="5">
    <source>
        <dbReference type="Proteomes" id="UP000265000"/>
    </source>
</evidence>
<evidence type="ECO:0000259" key="2">
    <source>
        <dbReference type="SMART" id="SM00568"/>
    </source>
</evidence>
<name>A0A146ZV48_FUNHE</name>
<dbReference type="InterPro" id="IPR052633">
    <property type="entry name" value="GRAM_domain_protein_2B"/>
</dbReference>
<dbReference type="Proteomes" id="UP000265000">
    <property type="component" value="Unplaced"/>
</dbReference>